<evidence type="ECO:0000313" key="1">
    <source>
        <dbReference type="EMBL" id="SFD15770.1"/>
    </source>
</evidence>
<dbReference type="CDD" id="cd06558">
    <property type="entry name" value="crotonase-like"/>
    <property type="match status" value="1"/>
</dbReference>
<name>A0A1I1QCC8_9RHOB</name>
<dbReference type="PANTHER" id="PTHR43612">
    <property type="entry name" value="TRIFUNCTIONAL ENZYME SUBUNIT ALPHA"/>
    <property type="match status" value="1"/>
</dbReference>
<dbReference type="InterPro" id="IPR029045">
    <property type="entry name" value="ClpP/crotonase-like_dom_sf"/>
</dbReference>
<dbReference type="InterPro" id="IPR013328">
    <property type="entry name" value="6PGD_dom2"/>
</dbReference>
<keyword evidence="2" id="KW-1185">Reference proteome</keyword>
<dbReference type="Proteomes" id="UP000231644">
    <property type="component" value="Unassembled WGS sequence"/>
</dbReference>
<dbReference type="EMBL" id="FOLX01000002">
    <property type="protein sequence ID" value="SFD15770.1"/>
    <property type="molecule type" value="Genomic_DNA"/>
</dbReference>
<accession>A0A1I1QCC8</accession>
<reference evidence="1 2" key="1">
    <citation type="submission" date="2016-10" db="EMBL/GenBank/DDBJ databases">
        <authorList>
            <person name="de Groot N.N."/>
        </authorList>
    </citation>
    <scope>NUCLEOTIDE SEQUENCE [LARGE SCALE GENOMIC DNA]</scope>
    <source>
        <strain evidence="1 2">DSM 29619</strain>
    </source>
</reference>
<dbReference type="SUPFAM" id="SSF52096">
    <property type="entry name" value="ClpP/crotonase"/>
    <property type="match status" value="1"/>
</dbReference>
<dbReference type="GO" id="GO:0016509">
    <property type="term" value="F:long-chain (3S)-3-hydroxyacyl-CoA dehydrogenase (NAD+) activity"/>
    <property type="evidence" value="ECO:0007669"/>
    <property type="project" value="TreeGrafter"/>
</dbReference>
<dbReference type="InterPro" id="IPR001753">
    <property type="entry name" value="Enoyl-CoA_hydra/iso"/>
</dbReference>
<gene>
    <name evidence="1" type="ORF">SAMN05421762_3438</name>
</gene>
<evidence type="ECO:0000313" key="2">
    <source>
        <dbReference type="Proteomes" id="UP000231644"/>
    </source>
</evidence>
<dbReference type="PANTHER" id="PTHR43612:SF3">
    <property type="entry name" value="TRIFUNCTIONAL ENZYME SUBUNIT ALPHA, MITOCHONDRIAL"/>
    <property type="match status" value="1"/>
</dbReference>
<dbReference type="Gene3D" id="3.40.50.720">
    <property type="entry name" value="NAD(P)-binding Rossmann-like Domain"/>
    <property type="match status" value="1"/>
</dbReference>
<sequence length="573" mass="59720">MGFEYRRDASGIVVVTMDMDGQSANTMSPAYHDEMGATVVLLEAEVGLTGVIFASAKKTFFAGGDLHGLLAAETGDAAYKAWLNEDKGFLRRLERLAVPVVAAINGAALGGGFEICLACNHRIIVDAPSAVVGLPEVTLGLLPGAGGVARLPRKVPLEVALDLLLTGRFVQPEEALSLGLVDQIVPSADALIPAALAWIKGADATAVQPWDADAAALAVDRDASRALVTGARDRVLKQTRGKMPAPLRILEIVEQGVDLSLDQALLLETEKFAGLLGLPETRAAISLNFFAANAIRSGKMRPEGARTKVASLAVLGDSPQAKALAKAAGRKLDLHRDMSQPIDMAICFADHAEGRASVTGTHVTHLASDLPGGEGHFGFRLPAAPAGAKLVELIAGDQTSGDTLCRAYDLFQLIGYTPIIARDVPGHYIARLNAAYLTEVAALKAAGMIGADIDTLAHDIGMTVAPGDLPPEMALSVLPTGGGDAADRLLYIQSIAALSALAEGVVGTEEECDLASVMGAGFPPHTGGAIRFIRGIGIDAFAGRALDLAERHGPRFRIDPAHWEALHRGSKAA</sequence>
<dbReference type="SUPFAM" id="SSF48179">
    <property type="entry name" value="6-phosphogluconate dehydrogenase C-terminal domain-like"/>
    <property type="match status" value="1"/>
</dbReference>
<dbReference type="RefSeq" id="WP_093454491.1">
    <property type="nucleotide sequence ID" value="NZ_FNZG01000005.1"/>
</dbReference>
<dbReference type="InterPro" id="IPR050136">
    <property type="entry name" value="FA_oxidation_alpha_subunit"/>
</dbReference>
<protein>
    <submittedName>
        <fullName evidence="1">3-hydroxyacyl-CoA dehydrogenase / enoyl-CoA hydratase / 3-hydroxybutyryl-CoA epimerase</fullName>
    </submittedName>
</protein>
<dbReference type="GO" id="GO:0004300">
    <property type="term" value="F:enoyl-CoA hydratase activity"/>
    <property type="evidence" value="ECO:0007669"/>
    <property type="project" value="TreeGrafter"/>
</dbReference>
<dbReference type="AlphaFoldDB" id="A0A1I1QCC8"/>
<dbReference type="GO" id="GO:0006635">
    <property type="term" value="P:fatty acid beta-oxidation"/>
    <property type="evidence" value="ECO:0007669"/>
    <property type="project" value="TreeGrafter"/>
</dbReference>
<dbReference type="InterPro" id="IPR008927">
    <property type="entry name" value="6-PGluconate_DH-like_C_sf"/>
</dbReference>
<dbReference type="OrthoDB" id="9771883at2"/>
<dbReference type="Gene3D" id="1.10.1040.10">
    <property type="entry name" value="N-(1-d-carboxylethyl)-l-norvaline Dehydrogenase, domain 2"/>
    <property type="match status" value="1"/>
</dbReference>
<proteinExistence type="predicted"/>
<dbReference type="Gene3D" id="3.90.226.10">
    <property type="entry name" value="2-enoyl-CoA Hydratase, Chain A, domain 1"/>
    <property type="match status" value="1"/>
</dbReference>
<dbReference type="STRING" id="517719.SAMN05421762_3438"/>
<dbReference type="Pfam" id="PF00378">
    <property type="entry name" value="ECH_1"/>
    <property type="match status" value="1"/>
</dbReference>
<organism evidence="1 2">
    <name type="scientific">Pseudooceanicola nitratireducens</name>
    <dbReference type="NCBI Taxonomy" id="517719"/>
    <lineage>
        <taxon>Bacteria</taxon>
        <taxon>Pseudomonadati</taxon>
        <taxon>Pseudomonadota</taxon>
        <taxon>Alphaproteobacteria</taxon>
        <taxon>Rhodobacterales</taxon>
        <taxon>Paracoccaceae</taxon>
        <taxon>Pseudooceanicola</taxon>
    </lineage>
</organism>